<feature type="compositionally biased region" description="Polar residues" evidence="1">
    <location>
        <begin position="521"/>
        <end position="530"/>
    </location>
</feature>
<dbReference type="Pfam" id="PF06741">
    <property type="entry name" value="LsmAD"/>
    <property type="match status" value="1"/>
</dbReference>
<evidence type="ECO:0000259" key="2">
    <source>
        <dbReference type="SMART" id="SM01272"/>
    </source>
</evidence>
<evidence type="ECO:0000313" key="3">
    <source>
        <dbReference type="EMBL" id="RPA81826.1"/>
    </source>
</evidence>
<feature type="region of interest" description="Disordered" evidence="1">
    <location>
        <begin position="210"/>
        <end position="239"/>
    </location>
</feature>
<dbReference type="GO" id="GO:0010494">
    <property type="term" value="C:cytoplasmic stress granule"/>
    <property type="evidence" value="ECO:0007669"/>
    <property type="project" value="TreeGrafter"/>
</dbReference>
<dbReference type="EMBL" id="ML119676">
    <property type="protein sequence ID" value="RPA81826.1"/>
    <property type="molecule type" value="Genomic_DNA"/>
</dbReference>
<evidence type="ECO:0000313" key="4">
    <source>
        <dbReference type="Proteomes" id="UP000275078"/>
    </source>
</evidence>
<dbReference type="GO" id="GO:0034063">
    <property type="term" value="P:stress granule assembly"/>
    <property type="evidence" value="ECO:0007669"/>
    <property type="project" value="TreeGrafter"/>
</dbReference>
<dbReference type="PANTHER" id="PTHR12854">
    <property type="entry name" value="ATAXIN 2-RELATED"/>
    <property type="match status" value="1"/>
</dbReference>
<feature type="domain" description="LsmAD" evidence="2">
    <location>
        <begin position="138"/>
        <end position="207"/>
    </location>
</feature>
<dbReference type="PROSITE" id="PS51257">
    <property type="entry name" value="PROKAR_LIPOPROTEIN"/>
    <property type="match status" value="1"/>
</dbReference>
<dbReference type="STRING" id="1160509.A0A3N4I8M7"/>
<evidence type="ECO:0000256" key="1">
    <source>
        <dbReference type="SAM" id="MobiDB-lite"/>
    </source>
</evidence>
<protein>
    <recommendedName>
        <fullName evidence="2">LsmAD domain-containing protein</fullName>
    </recommendedName>
</protein>
<proteinExistence type="predicted"/>
<organism evidence="3 4">
    <name type="scientific">Ascobolus immersus RN42</name>
    <dbReference type="NCBI Taxonomy" id="1160509"/>
    <lineage>
        <taxon>Eukaryota</taxon>
        <taxon>Fungi</taxon>
        <taxon>Dikarya</taxon>
        <taxon>Ascomycota</taxon>
        <taxon>Pezizomycotina</taxon>
        <taxon>Pezizomycetes</taxon>
        <taxon>Pezizales</taxon>
        <taxon>Ascobolaceae</taxon>
        <taxon>Ascobolus</taxon>
    </lineage>
</organism>
<reference evidence="3 4" key="1">
    <citation type="journal article" date="2018" name="Nat. Ecol. Evol.">
        <title>Pezizomycetes genomes reveal the molecular basis of ectomycorrhizal truffle lifestyle.</title>
        <authorList>
            <person name="Murat C."/>
            <person name="Payen T."/>
            <person name="Noel B."/>
            <person name="Kuo A."/>
            <person name="Morin E."/>
            <person name="Chen J."/>
            <person name="Kohler A."/>
            <person name="Krizsan K."/>
            <person name="Balestrini R."/>
            <person name="Da Silva C."/>
            <person name="Montanini B."/>
            <person name="Hainaut M."/>
            <person name="Levati E."/>
            <person name="Barry K.W."/>
            <person name="Belfiori B."/>
            <person name="Cichocki N."/>
            <person name="Clum A."/>
            <person name="Dockter R.B."/>
            <person name="Fauchery L."/>
            <person name="Guy J."/>
            <person name="Iotti M."/>
            <person name="Le Tacon F."/>
            <person name="Lindquist E.A."/>
            <person name="Lipzen A."/>
            <person name="Malagnac F."/>
            <person name="Mello A."/>
            <person name="Molinier V."/>
            <person name="Miyauchi S."/>
            <person name="Poulain J."/>
            <person name="Riccioni C."/>
            <person name="Rubini A."/>
            <person name="Sitrit Y."/>
            <person name="Splivallo R."/>
            <person name="Traeger S."/>
            <person name="Wang M."/>
            <person name="Zifcakova L."/>
            <person name="Wipf D."/>
            <person name="Zambonelli A."/>
            <person name="Paolocci F."/>
            <person name="Nowrousian M."/>
            <person name="Ottonello S."/>
            <person name="Baldrian P."/>
            <person name="Spatafora J.W."/>
            <person name="Henrissat B."/>
            <person name="Nagy L.G."/>
            <person name="Aury J.M."/>
            <person name="Wincker P."/>
            <person name="Grigoriev I.V."/>
            <person name="Bonfante P."/>
            <person name="Martin F.M."/>
        </authorList>
    </citation>
    <scope>NUCLEOTIDE SEQUENCE [LARGE SCALE GENOMIC DNA]</scope>
    <source>
        <strain evidence="3 4">RN42</strain>
    </source>
</reference>
<dbReference type="InterPro" id="IPR009604">
    <property type="entry name" value="LsmAD_domain"/>
</dbReference>
<dbReference type="SMART" id="SM01272">
    <property type="entry name" value="LsmAD"/>
    <property type="match status" value="1"/>
</dbReference>
<dbReference type="OrthoDB" id="2275718at2759"/>
<dbReference type="AlphaFoldDB" id="A0A3N4I8M7"/>
<dbReference type="InterPro" id="IPR045117">
    <property type="entry name" value="ATXN2-like"/>
</dbReference>
<accession>A0A3N4I8M7</accession>
<name>A0A3N4I8M7_ASCIM</name>
<dbReference type="GO" id="GO:0003729">
    <property type="term" value="F:mRNA binding"/>
    <property type="evidence" value="ECO:0007669"/>
    <property type="project" value="TreeGrafter"/>
</dbReference>
<feature type="region of interest" description="Disordered" evidence="1">
    <location>
        <begin position="518"/>
        <end position="537"/>
    </location>
</feature>
<dbReference type="PANTHER" id="PTHR12854:SF7">
    <property type="entry name" value="ATAXIN-2 HOMOLOG"/>
    <property type="match status" value="1"/>
</dbReference>
<feature type="compositionally biased region" description="Polar residues" evidence="1">
    <location>
        <begin position="387"/>
        <end position="397"/>
    </location>
</feature>
<gene>
    <name evidence="3" type="ORF">BJ508DRAFT_326068</name>
</gene>
<dbReference type="Proteomes" id="UP000275078">
    <property type="component" value="Unassembled WGS sequence"/>
</dbReference>
<feature type="region of interest" description="Disordered" evidence="1">
    <location>
        <begin position="380"/>
        <end position="402"/>
    </location>
</feature>
<sequence length="623" mass="68697">MDDRTKFALICSLGSGSSCHASGQPPLKGEVLAASVSRDDADNSFQGRDQLVEFWIIGPQQPDVQELLPLAMDVSLVGCRSDWSHERRVKTDAEIAQRAVKAVKALEKWDGGIEFDYSNLEDSSVGNWDQFSANERLFGIKSSFDEHQYTTKIDRTAVDFDIREKTAANIALEIESKGQQSVTKTALSTGLLGTHSEEEKYSAVARTSNIEPISKSTKNMDGKDEPVPSVPRDSSKDGANTASHLVFTHFRQFVTSEKERVQKRRKDIAKRDKDVRLQDLLKFSRTFQLKTPVPSDLIPILTKDKAKQAALMELAKSPTASCEPSSTNAQPMLVQEKSHLVQTRMVKAPSYIRDKRQNIPLAQRLRTIQHERQPLALSHWNGGEAAGSSSHPTSRNGPGTGNAFLQKSLHFRPNPTATTFTPTVSNPKPVLHDGQSNTATNFLSRERLGRRFNPFLRVKRIDASANAHKMETAEWPYSTTPAWLNPPGSEDKGFAAIIEEIGCNEAQQTLRAGSFHRPTEENLSGQSGPSDSFRHGQYMPQNIGLQHQNGGNPGLSAHLYVPNLPVSPYRNMMVAQQPPVVSNHFLYVATPGQPFLPGQYGHAPQNSGTAGPNLIMPFYGGGR</sequence>
<keyword evidence="4" id="KW-1185">Reference proteome</keyword>